<dbReference type="EMBL" id="JAVYJV010000010">
    <property type="protein sequence ID" value="KAK4360492.1"/>
    <property type="molecule type" value="Genomic_DNA"/>
</dbReference>
<gene>
    <name evidence="1" type="ORF">RND71_019444</name>
</gene>
<dbReference type="AlphaFoldDB" id="A0AAE1RZG3"/>
<dbReference type="Proteomes" id="UP001291623">
    <property type="component" value="Unassembled WGS sequence"/>
</dbReference>
<evidence type="ECO:0000313" key="2">
    <source>
        <dbReference type="Proteomes" id="UP001291623"/>
    </source>
</evidence>
<evidence type="ECO:0000313" key="1">
    <source>
        <dbReference type="EMBL" id="KAK4360492.1"/>
    </source>
</evidence>
<accession>A0AAE1RZG3</accession>
<organism evidence="1 2">
    <name type="scientific">Anisodus tanguticus</name>
    <dbReference type="NCBI Taxonomy" id="243964"/>
    <lineage>
        <taxon>Eukaryota</taxon>
        <taxon>Viridiplantae</taxon>
        <taxon>Streptophyta</taxon>
        <taxon>Embryophyta</taxon>
        <taxon>Tracheophyta</taxon>
        <taxon>Spermatophyta</taxon>
        <taxon>Magnoliopsida</taxon>
        <taxon>eudicotyledons</taxon>
        <taxon>Gunneridae</taxon>
        <taxon>Pentapetalae</taxon>
        <taxon>asterids</taxon>
        <taxon>lamiids</taxon>
        <taxon>Solanales</taxon>
        <taxon>Solanaceae</taxon>
        <taxon>Solanoideae</taxon>
        <taxon>Hyoscyameae</taxon>
        <taxon>Anisodus</taxon>
    </lineage>
</organism>
<keyword evidence="2" id="KW-1185">Reference proteome</keyword>
<protein>
    <submittedName>
        <fullName evidence="1">Uncharacterized protein</fullName>
    </submittedName>
</protein>
<comment type="caution">
    <text evidence="1">The sequence shown here is derived from an EMBL/GenBank/DDBJ whole genome shotgun (WGS) entry which is preliminary data.</text>
</comment>
<proteinExistence type="predicted"/>
<reference evidence="1" key="1">
    <citation type="submission" date="2023-12" db="EMBL/GenBank/DDBJ databases">
        <title>Genome assembly of Anisodus tanguticus.</title>
        <authorList>
            <person name="Wang Y.-J."/>
        </authorList>
    </citation>
    <scope>NUCLEOTIDE SEQUENCE</scope>
    <source>
        <strain evidence="1">KB-2021</strain>
        <tissue evidence="1">Leaf</tissue>
    </source>
</reference>
<sequence length="130" mass="14512">MATEGVHDRTKSKSLMATEGVLDRMKSKSRLQLKIIHNRMKSKARWRLTVSTIGRKGGRKGASLSKVDDERIISPTVCVRQDSPQNFRLSFARYSQSHCQGSMAESILAADSPFSSCIFEKTITAKAIQH</sequence>
<name>A0AAE1RZG3_9SOLA</name>